<dbReference type="SMART" id="SM00116">
    <property type="entry name" value="CBS"/>
    <property type="match status" value="2"/>
</dbReference>
<feature type="transmembrane region" description="Helical" evidence="9">
    <location>
        <begin position="321"/>
        <end position="342"/>
    </location>
</feature>
<dbReference type="NCBIfam" id="TIGR00400">
    <property type="entry name" value="mgtE"/>
    <property type="match status" value="1"/>
</dbReference>
<name>A0A7V2F4H7_UNCEI</name>
<keyword evidence="9" id="KW-0479">Metal-binding</keyword>
<evidence type="ECO:0000256" key="7">
    <source>
        <dbReference type="ARBA" id="ARBA00023136"/>
    </source>
</evidence>
<dbReference type="SUPFAM" id="SSF54631">
    <property type="entry name" value="CBS-domain pair"/>
    <property type="match status" value="1"/>
</dbReference>
<feature type="transmembrane region" description="Helical" evidence="9">
    <location>
        <begin position="390"/>
        <end position="416"/>
    </location>
</feature>
<dbReference type="Pfam" id="PF01769">
    <property type="entry name" value="MgtE"/>
    <property type="match status" value="1"/>
</dbReference>
<protein>
    <recommendedName>
        <fullName evidence="9">Magnesium transporter MgtE</fullName>
    </recommendedName>
</protein>
<dbReference type="CDD" id="cd04606">
    <property type="entry name" value="CBS_pair_Mg_transporter"/>
    <property type="match status" value="1"/>
</dbReference>
<keyword evidence="4 9" id="KW-0812">Transmembrane</keyword>
<dbReference type="Pfam" id="PF00571">
    <property type="entry name" value="CBS"/>
    <property type="match status" value="1"/>
</dbReference>
<keyword evidence="9" id="KW-1003">Cell membrane</keyword>
<proteinExistence type="inferred from homology"/>
<dbReference type="Gene3D" id="1.10.357.20">
    <property type="entry name" value="SLC41 divalent cation transporters, integral membrane domain"/>
    <property type="match status" value="1"/>
</dbReference>
<dbReference type="GO" id="GO:0015095">
    <property type="term" value="F:magnesium ion transmembrane transporter activity"/>
    <property type="evidence" value="ECO:0007669"/>
    <property type="project" value="UniProtKB-UniRule"/>
</dbReference>
<dbReference type="Pfam" id="PF03448">
    <property type="entry name" value="MgtE_N"/>
    <property type="match status" value="1"/>
</dbReference>
<keyword evidence="8" id="KW-0129">CBS domain</keyword>
<dbReference type="GO" id="GO:0005886">
    <property type="term" value="C:plasma membrane"/>
    <property type="evidence" value="ECO:0007669"/>
    <property type="project" value="UniProtKB-SubCell"/>
</dbReference>
<reference evidence="11" key="1">
    <citation type="journal article" date="2020" name="mSystems">
        <title>Genome- and Community-Level Interaction Insights into Carbon Utilization and Element Cycling Functions of Hydrothermarchaeota in Hydrothermal Sediment.</title>
        <authorList>
            <person name="Zhou Z."/>
            <person name="Liu Y."/>
            <person name="Xu W."/>
            <person name="Pan J."/>
            <person name="Luo Z.H."/>
            <person name="Li M."/>
        </authorList>
    </citation>
    <scope>NUCLEOTIDE SEQUENCE [LARGE SCALE GENOMIC DNA]</scope>
    <source>
        <strain evidence="11">SpSt-1233</strain>
    </source>
</reference>
<comment type="subcellular location">
    <subcellularLocation>
        <location evidence="9">Cell membrane</location>
        <topology evidence="9">Multi-pass membrane protein</topology>
    </subcellularLocation>
    <subcellularLocation>
        <location evidence="1">Membrane</location>
        <topology evidence="1">Multi-pass membrane protein</topology>
    </subcellularLocation>
</comment>
<feature type="transmembrane region" description="Helical" evidence="9">
    <location>
        <begin position="363"/>
        <end position="384"/>
    </location>
</feature>
<evidence type="ECO:0000256" key="6">
    <source>
        <dbReference type="ARBA" id="ARBA00022989"/>
    </source>
</evidence>
<evidence type="ECO:0000256" key="3">
    <source>
        <dbReference type="ARBA" id="ARBA00022448"/>
    </source>
</evidence>
<evidence type="ECO:0000259" key="10">
    <source>
        <dbReference type="PROSITE" id="PS51371"/>
    </source>
</evidence>
<dbReference type="Gene3D" id="3.10.580.10">
    <property type="entry name" value="CBS-domain"/>
    <property type="match status" value="1"/>
</dbReference>
<dbReference type="InterPro" id="IPR038076">
    <property type="entry name" value="MgtE_N_sf"/>
</dbReference>
<comment type="function">
    <text evidence="9">Acts as a magnesium transporter.</text>
</comment>
<keyword evidence="6 9" id="KW-1133">Transmembrane helix</keyword>
<dbReference type="InterPro" id="IPR006669">
    <property type="entry name" value="MgtE_transporter"/>
</dbReference>
<feature type="transmembrane region" description="Helical" evidence="9">
    <location>
        <begin position="437"/>
        <end position="455"/>
    </location>
</feature>
<dbReference type="PROSITE" id="PS51371">
    <property type="entry name" value="CBS"/>
    <property type="match status" value="1"/>
</dbReference>
<dbReference type="InterPro" id="IPR000644">
    <property type="entry name" value="CBS_dom"/>
</dbReference>
<dbReference type="PANTHER" id="PTHR43773:SF1">
    <property type="entry name" value="MAGNESIUM TRANSPORTER MGTE"/>
    <property type="match status" value="1"/>
</dbReference>
<evidence type="ECO:0000256" key="4">
    <source>
        <dbReference type="ARBA" id="ARBA00022692"/>
    </source>
</evidence>
<dbReference type="SUPFAM" id="SSF158791">
    <property type="entry name" value="MgtE N-terminal domain-like"/>
    <property type="match status" value="1"/>
</dbReference>
<evidence type="ECO:0000256" key="1">
    <source>
        <dbReference type="ARBA" id="ARBA00004141"/>
    </source>
</evidence>
<comment type="similarity">
    <text evidence="2 9">Belongs to the SLC41A transporter family.</text>
</comment>
<dbReference type="InterPro" id="IPR036739">
    <property type="entry name" value="SLC41_membr_dom_sf"/>
</dbReference>
<dbReference type="SUPFAM" id="SSF161093">
    <property type="entry name" value="MgtE membrane domain-like"/>
    <property type="match status" value="1"/>
</dbReference>
<keyword evidence="7 9" id="KW-0472">Membrane</keyword>
<evidence type="ECO:0000256" key="2">
    <source>
        <dbReference type="ARBA" id="ARBA00009749"/>
    </source>
</evidence>
<sequence length="457" mass="49754">MCGYTMDEEREQMIQLVESAVDSGDLSPVKGVLDGKRPPDIADILLALPPEKRSFVFGALDREVASETLTLLDEGAMRELLAALDESKIVALIGLMASDDAADIVNLLPPDQVQRILGRISREEYEHIQELLKFPEETAGGLMAREVMTVRGETRVADVLTRLRSEAEKIEQLQNIYVIDGQHVLLGFIPIIRLIVADPESRAKEIMTRDFLSVTTGTDQEDVAALFSKYDLYSLPVVDAGGRLVGRITVDDIIDVIEEEATEDITMMAGTGDEEFWERSPIRVSKARLPWLLTGLFGGIASALVMNHFKASLESVLTLAFFVPVITAMGGNVGIQSSAIVVRELAVGGMSLVRTGGKLIRELKVSLINGFVLGAVLLVIVTIWQGDYRLGVLLGVCMMTIILWATLMGAVVPLLLRKMDIDPALATGPFITTSNDILGILMYLGIATLFLDWIGGG</sequence>
<gene>
    <name evidence="11" type="primary">mgtE</name>
    <name evidence="11" type="ORF">ENO08_08320</name>
</gene>
<evidence type="ECO:0000256" key="8">
    <source>
        <dbReference type="PROSITE-ProRule" id="PRU00703"/>
    </source>
</evidence>
<evidence type="ECO:0000313" key="11">
    <source>
        <dbReference type="EMBL" id="HER44449.1"/>
    </source>
</evidence>
<dbReference type="InterPro" id="IPR006668">
    <property type="entry name" value="Mg_transptr_MgtE_intracell_dom"/>
</dbReference>
<comment type="subunit">
    <text evidence="9">Homodimer.</text>
</comment>
<comment type="caution">
    <text evidence="11">The sequence shown here is derived from an EMBL/GenBank/DDBJ whole genome shotgun (WGS) entry which is preliminary data.</text>
</comment>
<accession>A0A7V2F4H7</accession>
<organism evidence="11">
    <name type="scientific">Eiseniibacteriota bacterium</name>
    <dbReference type="NCBI Taxonomy" id="2212470"/>
    <lineage>
        <taxon>Bacteria</taxon>
        <taxon>Candidatus Eiseniibacteriota</taxon>
    </lineage>
</organism>
<dbReference type="AlphaFoldDB" id="A0A7V2F4H7"/>
<dbReference type="PANTHER" id="PTHR43773">
    <property type="entry name" value="MAGNESIUM TRANSPORTER MGTE"/>
    <property type="match status" value="1"/>
</dbReference>
<keyword evidence="3 9" id="KW-0813">Transport</keyword>
<dbReference type="SMART" id="SM00924">
    <property type="entry name" value="MgtE_N"/>
    <property type="match status" value="1"/>
</dbReference>
<keyword evidence="5 9" id="KW-0460">Magnesium</keyword>
<dbReference type="Gene3D" id="1.25.60.10">
    <property type="entry name" value="MgtE N-terminal domain-like"/>
    <property type="match status" value="1"/>
</dbReference>
<dbReference type="Proteomes" id="UP000886069">
    <property type="component" value="Unassembled WGS sequence"/>
</dbReference>
<dbReference type="InterPro" id="IPR006667">
    <property type="entry name" value="SLC41_membr_dom"/>
</dbReference>
<feature type="domain" description="CBS" evidence="10">
    <location>
        <begin position="207"/>
        <end position="263"/>
    </location>
</feature>
<dbReference type="InterPro" id="IPR046342">
    <property type="entry name" value="CBS_dom_sf"/>
</dbReference>
<evidence type="ECO:0000256" key="5">
    <source>
        <dbReference type="ARBA" id="ARBA00022842"/>
    </source>
</evidence>
<dbReference type="EMBL" id="DSEC01000600">
    <property type="protein sequence ID" value="HER44449.1"/>
    <property type="molecule type" value="Genomic_DNA"/>
</dbReference>
<evidence type="ECO:0000256" key="9">
    <source>
        <dbReference type="RuleBase" id="RU362011"/>
    </source>
</evidence>
<feature type="transmembrane region" description="Helical" evidence="9">
    <location>
        <begin position="289"/>
        <end position="309"/>
    </location>
</feature>
<dbReference type="GO" id="GO:0046872">
    <property type="term" value="F:metal ion binding"/>
    <property type="evidence" value="ECO:0007669"/>
    <property type="project" value="UniProtKB-KW"/>
</dbReference>